<feature type="region of interest" description="Disordered" evidence="1">
    <location>
        <begin position="1"/>
        <end position="24"/>
    </location>
</feature>
<dbReference type="AlphaFoldDB" id="A0A834LHJ9"/>
<dbReference type="EMBL" id="WJXA01000006">
    <property type="protein sequence ID" value="KAF7139992.1"/>
    <property type="molecule type" value="Genomic_DNA"/>
</dbReference>
<protein>
    <submittedName>
        <fullName evidence="2">Uncharacterized protein</fullName>
    </submittedName>
</protein>
<evidence type="ECO:0000313" key="2">
    <source>
        <dbReference type="EMBL" id="KAF7139992.1"/>
    </source>
</evidence>
<name>A0A834LHJ9_RHOSS</name>
<keyword evidence="3" id="KW-1185">Reference proteome</keyword>
<evidence type="ECO:0000313" key="3">
    <source>
        <dbReference type="Proteomes" id="UP000626092"/>
    </source>
</evidence>
<evidence type="ECO:0000256" key="1">
    <source>
        <dbReference type="SAM" id="MobiDB-lite"/>
    </source>
</evidence>
<comment type="caution">
    <text evidence="2">The sequence shown here is derived from an EMBL/GenBank/DDBJ whole genome shotgun (WGS) entry which is preliminary data.</text>
</comment>
<reference evidence="2" key="1">
    <citation type="submission" date="2019-11" db="EMBL/GenBank/DDBJ databases">
        <authorList>
            <person name="Liu Y."/>
            <person name="Hou J."/>
            <person name="Li T.-Q."/>
            <person name="Guan C.-H."/>
            <person name="Wu X."/>
            <person name="Wu H.-Z."/>
            <person name="Ling F."/>
            <person name="Zhang R."/>
            <person name="Shi X.-G."/>
            <person name="Ren J.-P."/>
            <person name="Chen E.-F."/>
            <person name="Sun J.-M."/>
        </authorList>
    </citation>
    <scope>NUCLEOTIDE SEQUENCE</scope>
    <source>
        <strain evidence="2">Adult_tree_wgs_1</strain>
        <tissue evidence="2">Leaves</tissue>
    </source>
</reference>
<organism evidence="2 3">
    <name type="scientific">Rhododendron simsii</name>
    <name type="common">Sims's rhododendron</name>
    <dbReference type="NCBI Taxonomy" id="118357"/>
    <lineage>
        <taxon>Eukaryota</taxon>
        <taxon>Viridiplantae</taxon>
        <taxon>Streptophyta</taxon>
        <taxon>Embryophyta</taxon>
        <taxon>Tracheophyta</taxon>
        <taxon>Spermatophyta</taxon>
        <taxon>Magnoliopsida</taxon>
        <taxon>eudicotyledons</taxon>
        <taxon>Gunneridae</taxon>
        <taxon>Pentapetalae</taxon>
        <taxon>asterids</taxon>
        <taxon>Ericales</taxon>
        <taxon>Ericaceae</taxon>
        <taxon>Ericoideae</taxon>
        <taxon>Rhodoreae</taxon>
        <taxon>Rhododendron</taxon>
    </lineage>
</organism>
<proteinExistence type="predicted"/>
<gene>
    <name evidence="2" type="ORF">RHSIM_Rhsim06G0061700</name>
</gene>
<accession>A0A834LHJ9</accession>
<dbReference type="Proteomes" id="UP000626092">
    <property type="component" value="Unassembled WGS sequence"/>
</dbReference>
<sequence>MQPQPSVRISLPEMNTDWTPPSSDAREMTNFEVLVDGKILSTEEADFVANLLCHDKLYISFGFGKSSNFRPVDEHDENTSVLLMLSALILNGSDDEETNAGENGQSLGDDCIASQELNGGAISDSKGPLH</sequence>
<feature type="region of interest" description="Disordered" evidence="1">
    <location>
        <begin position="94"/>
        <end position="130"/>
    </location>
</feature>